<dbReference type="Pfam" id="PF02886">
    <property type="entry name" value="LBP_BPI_CETP_C"/>
    <property type="match status" value="1"/>
</dbReference>
<proteinExistence type="predicted"/>
<dbReference type="Gene3D" id="3.15.20.10">
    <property type="entry name" value="Bactericidal permeability-increasing protein, domain 2"/>
    <property type="match status" value="1"/>
</dbReference>
<dbReference type="GO" id="GO:0008289">
    <property type="term" value="F:lipid binding"/>
    <property type="evidence" value="ECO:0007669"/>
    <property type="project" value="InterPro"/>
</dbReference>
<dbReference type="EMBL" id="JADDUC020000018">
    <property type="protein sequence ID" value="KAI1233391.1"/>
    <property type="molecule type" value="Genomic_DNA"/>
</dbReference>
<reference evidence="2" key="1">
    <citation type="submission" date="2020-10" db="EMBL/GenBank/DDBJ databases">
        <title>Feather gene expression reveals the developmental basis of iridescence in African starlings.</title>
        <authorList>
            <person name="Rubenstein D.R."/>
        </authorList>
    </citation>
    <scope>NUCLEOTIDE SEQUENCE</scope>
    <source>
        <strain evidence="2">SS15</strain>
        <tissue evidence="2">Liver</tissue>
    </source>
</reference>
<protein>
    <submittedName>
        <fullName evidence="3">BPI fold-containing family B member 4</fullName>
    </submittedName>
</protein>
<evidence type="ECO:0000313" key="4">
    <source>
        <dbReference type="Proteomes" id="UP000618051"/>
    </source>
</evidence>
<organism evidence="2">
    <name type="scientific">Lamprotornis superbus</name>
    <dbReference type="NCBI Taxonomy" id="245042"/>
    <lineage>
        <taxon>Eukaryota</taxon>
        <taxon>Metazoa</taxon>
        <taxon>Chordata</taxon>
        <taxon>Craniata</taxon>
        <taxon>Vertebrata</taxon>
        <taxon>Euteleostomi</taxon>
        <taxon>Archelosauria</taxon>
        <taxon>Archosauria</taxon>
        <taxon>Dinosauria</taxon>
        <taxon>Saurischia</taxon>
        <taxon>Theropoda</taxon>
        <taxon>Coelurosauria</taxon>
        <taxon>Aves</taxon>
        <taxon>Neognathae</taxon>
        <taxon>Neoaves</taxon>
        <taxon>Telluraves</taxon>
        <taxon>Australaves</taxon>
        <taxon>Passeriformes</taxon>
        <taxon>Sturnidae</taxon>
        <taxon>Lamprotornis</taxon>
    </lineage>
</organism>
<dbReference type="PANTHER" id="PTHR46019">
    <property type="entry name" value="BPI FOLD-CONTAINING FAMILY B MEMBER 4-RELATED"/>
    <property type="match status" value="1"/>
</dbReference>
<dbReference type="EMBL" id="JADDUC010000019">
    <property type="protein sequence ID" value="KAG0126203.1"/>
    <property type="molecule type" value="Genomic_DNA"/>
</dbReference>
<dbReference type="Pfam" id="PF01273">
    <property type="entry name" value="LBP_BPI_CETP"/>
    <property type="match status" value="1"/>
</dbReference>
<dbReference type="Gene3D" id="3.15.10.10">
    <property type="entry name" value="Bactericidal permeability-increasing protein, domain 1"/>
    <property type="match status" value="1"/>
</dbReference>
<sequence length="598" mass="64209">MDLCLLLWNSERIRWECVTARTRRLRCLLHTQGHSETCWKSMFVHAQQLAFASSDIPAACTRLEQSHEHFTVGVFMGNLVEMMVLKLFGIIFFCGLLSPSQEVLSGLSCAVSPRAMQNDAIIHNGLIQQHLQGLVVPNIMCEGSQLQSPTSITDLHLIKVRVPRLSVVLLPGIGVQLTIGAKLQLRGNCLVGLLSELIDILVEVNITANIKCTNFESGTFQVVTEDCLCILGAIKIKVLSGLLTLSVNELVLRQLTATLPALLCPVVDIVMNLVNIHLLSTLNAVIPVGTAGTIHYQLASIPYTSGKFLGLDLDGVVKQVGGSTIPHDSSPSALPPLVDRLLLLVIRQSFLNAVLSLLLQLPPQTFPCTPDIFSGASRLREAVGTIAPAGCSACSGTSPLSIKLVLRGNPLILLEENKASVKLSVLIQLFSNHLDGSILNFLLLKADLALNVRVSIVGGRLVLQLALGSTSLSLESSDVGISNISTLKPHCSSLLVETFLPVINASVMENLRKAKLTVMALRGCSLCPPWSSSVVVGAGSACALSIGIPLPKVLHIPLVNVDFQIKAVELAVVGAAPETPALRWRGRVMHWRLQGIKT</sequence>
<dbReference type="InterPro" id="IPR017942">
    <property type="entry name" value="Lipid-bd_serum_glycop_N"/>
</dbReference>
<dbReference type="SMART" id="SM00328">
    <property type="entry name" value="BPI1"/>
    <property type="match status" value="1"/>
</dbReference>
<reference evidence="3" key="3">
    <citation type="submission" date="2022-01" db="EMBL/GenBank/DDBJ databases">
        <authorList>
            <person name="Rubenstein D.R."/>
        </authorList>
    </citation>
    <scope>NUCLEOTIDE SEQUENCE</scope>
    <source>
        <strain evidence="3">SS15</strain>
        <tissue evidence="3">Liver</tissue>
    </source>
</reference>
<feature type="domain" description="Lipid-binding serum glycoprotein N-terminal" evidence="1">
    <location>
        <begin position="110"/>
        <end position="322"/>
    </location>
</feature>
<keyword evidence="4" id="KW-1185">Reference proteome</keyword>
<dbReference type="AlphaFoldDB" id="A0A835P1Y2"/>
<dbReference type="SUPFAM" id="SSF55394">
    <property type="entry name" value="Bactericidal permeability-increasing protein, BPI"/>
    <property type="match status" value="2"/>
</dbReference>
<reference evidence="3 4" key="2">
    <citation type="journal article" date="2021" name="J. Hered.">
        <title>Feather Gene Expression Elucidates the Developmental Basis of Plumage Iridescence in African Starlings.</title>
        <authorList>
            <person name="Rubenstein D.R."/>
            <person name="Corvelo A."/>
            <person name="MacManes M.D."/>
            <person name="Maia R."/>
            <person name="Narzisi G."/>
            <person name="Rousaki A."/>
            <person name="Vandenabeele P."/>
            <person name="Shawkey M.D."/>
            <person name="Solomon J."/>
        </authorList>
    </citation>
    <scope>NUCLEOTIDE SEQUENCE [LARGE SCALE GENOMIC DNA]</scope>
    <source>
        <strain evidence="3">SS15</strain>
    </source>
</reference>
<name>A0A835P1Y2_9PASS</name>
<dbReference type="OrthoDB" id="9831346at2759"/>
<dbReference type="PANTHER" id="PTHR46019:SF4">
    <property type="entry name" value="BPI FOLD-CONTAINING FAMILY B MEMBER 4"/>
    <property type="match status" value="1"/>
</dbReference>
<evidence type="ECO:0000313" key="2">
    <source>
        <dbReference type="EMBL" id="KAG0126203.1"/>
    </source>
</evidence>
<dbReference type="InterPro" id="IPR001124">
    <property type="entry name" value="Lipid-bd_serum_glycop_C"/>
</dbReference>
<dbReference type="Proteomes" id="UP000618051">
    <property type="component" value="Unassembled WGS sequence"/>
</dbReference>
<comment type="caution">
    <text evidence="2">The sequence shown here is derived from an EMBL/GenBank/DDBJ whole genome shotgun (WGS) entry which is preliminary data.</text>
</comment>
<gene>
    <name evidence="3" type="ORF">IHE44_0004567</name>
    <name evidence="2" type="ORF">IHE44_004462</name>
</gene>
<evidence type="ECO:0000313" key="3">
    <source>
        <dbReference type="EMBL" id="KAI1233391.1"/>
    </source>
</evidence>
<dbReference type="InterPro" id="IPR017943">
    <property type="entry name" value="Bactericidal_perm-incr_a/b_dom"/>
</dbReference>
<accession>A0A835P1Y2</accession>
<evidence type="ECO:0000259" key="1">
    <source>
        <dbReference type="SMART" id="SM00328"/>
    </source>
</evidence>
<dbReference type="InterPro" id="IPR051660">
    <property type="entry name" value="BPI_fold-BPI/LBP"/>
</dbReference>